<dbReference type="InterPro" id="IPR032466">
    <property type="entry name" value="Metal_Hydrolase"/>
</dbReference>
<dbReference type="GO" id="GO:0016787">
    <property type="term" value="F:hydrolase activity"/>
    <property type="evidence" value="ECO:0007669"/>
    <property type="project" value="InterPro"/>
</dbReference>
<dbReference type="SUPFAM" id="SSF51556">
    <property type="entry name" value="Metallo-dependent hydrolases"/>
    <property type="match status" value="1"/>
</dbReference>
<evidence type="ECO:0000313" key="2">
    <source>
        <dbReference type="EMBL" id="SVA90360.1"/>
    </source>
</evidence>
<protein>
    <recommendedName>
        <fullName evidence="1">Amidohydrolase-related domain-containing protein</fullName>
    </recommendedName>
</protein>
<dbReference type="Gene3D" id="3.20.20.140">
    <property type="entry name" value="Metal-dependent hydrolases"/>
    <property type="match status" value="1"/>
</dbReference>
<name>A0A381ZM93_9ZZZZ</name>
<dbReference type="PANTHER" id="PTHR35563">
    <property type="entry name" value="BARREL METAL-DEPENDENT HYDROLASE, PUTATIVE (AFU_ORTHOLOGUE AFUA_1G16240)-RELATED"/>
    <property type="match status" value="1"/>
</dbReference>
<dbReference type="AlphaFoldDB" id="A0A381ZM93"/>
<feature type="domain" description="Amidohydrolase-related" evidence="1">
    <location>
        <begin position="7"/>
        <end position="183"/>
    </location>
</feature>
<proteinExistence type="predicted"/>
<sequence length="184" mass="20171">MKTLGSGFVGVTQLPATVSDEEILNLDNHGIRAVRFNLNRGGSAGSEDLISMATRIYDLVGWHVELYLGPESLSHLQDKIPALPKVCIDHLGISNSNLEILLNLIRDGLAIKATGFGRVDLNVEEAITKIHKVSPDALMFGTDLPSTRARRVYSDQDFYTVLDVLGENEAQKVFSENAINFYGV</sequence>
<reference evidence="2" key="1">
    <citation type="submission" date="2018-05" db="EMBL/GenBank/DDBJ databases">
        <authorList>
            <person name="Lanie J.A."/>
            <person name="Ng W.-L."/>
            <person name="Kazmierczak K.M."/>
            <person name="Andrzejewski T.M."/>
            <person name="Davidsen T.M."/>
            <person name="Wayne K.J."/>
            <person name="Tettelin H."/>
            <person name="Glass J.I."/>
            <person name="Rusch D."/>
            <person name="Podicherti R."/>
            <person name="Tsui H.-C.T."/>
            <person name="Winkler M.E."/>
        </authorList>
    </citation>
    <scope>NUCLEOTIDE SEQUENCE</scope>
</reference>
<organism evidence="2">
    <name type="scientific">marine metagenome</name>
    <dbReference type="NCBI Taxonomy" id="408172"/>
    <lineage>
        <taxon>unclassified sequences</taxon>
        <taxon>metagenomes</taxon>
        <taxon>ecological metagenomes</taxon>
    </lineage>
</organism>
<gene>
    <name evidence="2" type="ORF">METZ01_LOCUS143214</name>
</gene>
<evidence type="ECO:0000259" key="1">
    <source>
        <dbReference type="Pfam" id="PF04909"/>
    </source>
</evidence>
<dbReference type="InterPro" id="IPR006680">
    <property type="entry name" value="Amidohydro-rel"/>
</dbReference>
<dbReference type="PANTHER" id="PTHR35563:SF2">
    <property type="entry name" value="BARREL METAL-DEPENDENT HYDROLASE, PUTATIVE (AFU_ORTHOLOGUE AFUA_1G16240)-RELATED"/>
    <property type="match status" value="1"/>
</dbReference>
<dbReference type="Pfam" id="PF04909">
    <property type="entry name" value="Amidohydro_2"/>
    <property type="match status" value="1"/>
</dbReference>
<dbReference type="EMBL" id="UINC01021877">
    <property type="protein sequence ID" value="SVA90360.1"/>
    <property type="molecule type" value="Genomic_DNA"/>
</dbReference>
<feature type="non-terminal residue" evidence="2">
    <location>
        <position position="184"/>
    </location>
</feature>
<dbReference type="InterPro" id="IPR052358">
    <property type="entry name" value="Aro_Compnd_Degr_Hydrolases"/>
</dbReference>
<accession>A0A381ZM93</accession>